<dbReference type="InterPro" id="IPR036412">
    <property type="entry name" value="HAD-like_sf"/>
</dbReference>
<dbReference type="NCBIfam" id="TIGR00338">
    <property type="entry name" value="serB"/>
    <property type="match status" value="1"/>
</dbReference>
<reference evidence="11" key="1">
    <citation type="submission" date="2017-01" db="EMBL/GenBank/DDBJ databases">
        <authorList>
            <person name="Wang Y."/>
            <person name="White M."/>
            <person name="Kvist S."/>
            <person name="Moncalvo J.-M."/>
        </authorList>
    </citation>
    <scope>NUCLEOTIDE SEQUENCE [LARGE SCALE GENOMIC DNA]</scope>
    <source>
        <strain evidence="11">COL-18-3</strain>
    </source>
</reference>
<dbReference type="Pfam" id="PF00702">
    <property type="entry name" value="Hydrolase"/>
    <property type="match status" value="1"/>
</dbReference>
<dbReference type="InterPro" id="IPR032781">
    <property type="entry name" value="ABC_tran_Xtn"/>
</dbReference>
<evidence type="ECO:0000313" key="11">
    <source>
        <dbReference type="Proteomes" id="UP000188320"/>
    </source>
</evidence>
<comment type="caution">
    <text evidence="10">The sequence shown here is derived from an EMBL/GenBank/DDBJ whole genome shotgun (WGS) entry which is preliminary data.</text>
</comment>
<dbReference type="InterPro" id="IPR004469">
    <property type="entry name" value="PSP"/>
</dbReference>
<dbReference type="InterPro" id="IPR004331">
    <property type="entry name" value="SPX_dom"/>
</dbReference>
<evidence type="ECO:0000256" key="5">
    <source>
        <dbReference type="ARBA" id="ARBA00031693"/>
    </source>
</evidence>
<dbReference type="PROSITE" id="PS00211">
    <property type="entry name" value="ABC_TRANSPORTER_1"/>
    <property type="match status" value="2"/>
</dbReference>
<dbReference type="PROSITE" id="PS51382">
    <property type="entry name" value="SPX"/>
    <property type="match status" value="1"/>
</dbReference>
<dbReference type="Pfam" id="PF13740">
    <property type="entry name" value="ACT_6"/>
    <property type="match status" value="1"/>
</dbReference>
<feature type="active site" description="Proton donor" evidence="6">
    <location>
        <position position="524"/>
    </location>
</feature>
<sequence length="1398" mass="158193">MKFGTYFEEKKSDFPAEWQSYFISYSELRATLEENVQEYSVDLLKSFPKGHNFLWKHVNSAVNLHLNTVDPRLLGETEKHGEVQSEGISQIDQQQVESFSSSSKDFKRILGARLGVLSEQVPKFIELLDKHVEKMDMFIRKNVEEGAQRVEEILEQIKENKTKEGHSGIKVNSKVFKDLSESLDKIVLLEQFIFLNITVLVKLLKRLDKHSGLKIKEPYIMRVGQLLVPTNTEILEIKEKTMNKIAEATGNGSESENGNSNGERAQEEMDTILREINLLERIKSNNEGLINIASGKDGENEVKGLVEQKSEELKIERIMNKVEGMQNITVSLRGPHGTDIIGGLLDCCSRYKCKILDFSLSRLHHNVVFGVLIHIRGTQVELFNALVRAARQWDAVLTFDVQNAKLQAKQIADGLEYRLEEAPYAGRVKYVATLLKENGLGSTFLDTFVKWLLAKRISVLKMKRLDSSKVLKSIEFTLSVPGDLDIEALRLDLFQLSSEHFTDVAFQPDNVFRRQKRLVVFDMDSTLIQQEVIDEIARHAGIVEKVSEITELAMRGMIDFKESLARRVKLLEGTPVEVLELVRKQLQFTEGAHFLCRALKSAGFKLAVISGGFVQLAKYVKAELGLDYHFANQLETTSDGKYLTGRTVGPVVDAEHGLEATISEYISGFVLDAIKDIETTWTSGNAGAGDEEDSVQEVVRTMLEESGEQGKKIEAICTEIEKMLLEEKQRIQEKRVGSRRGVEFSAGGITKLDKPISLTLDQAKISRETKMVYGEVDIGHTKGRKVASQVDTKKLKKAEAKIASKLEKRELKANYEASKLIDGKTAEEEEEEFLRMVNPILDYTESKGRNKDIILENFDISFGGKRILTDSRLQMNFGRRYGLIGRNGIGKSTLLRHISRRELTIPTFISILHVEQEMAGDDTPAIESVVKADYFRTRLLKEEKELNAEVQEIESELSQSQEDKERCLELEKQKSDAGNKLNEVHRKLQEIEADKAEAKAGEILSGLGFAASEFLNPTRSFSGGWRMRLSLARALFCKPDLLLLDEPTNMLDFPAVVWLERYLRTWPNTLLVVSHDRDFLDEVATDIIHQHSERLDQYRGNFSSFWSTADERKKNQQREYEAQQKLRAHLQDYIDRWRYNAKRASQAQSKLKVLEKLPELEPPELEKVVTFTFPETERITPPLLYMDEVTFKYPTASNFVLKNVNIDMRMDSRVAIVGPNGAGKTTLLKLLIGDLDPSSGHVHKHGRLKIAYFSQHHVDQLDTSLTAIGHMMKTFPGRTEEEYRRNLGSFGISGLTGLQKISTLSGGQKSRVTFACLAVLNPHFLVLDEPTNHLDMESIDALTAALRKFNGGVVIVSHDQRFISSVCDEIWVCNNACVTLFRGNGIKEYKDSICSPTA</sequence>
<evidence type="ECO:0000256" key="1">
    <source>
        <dbReference type="ARBA" id="ARBA00009184"/>
    </source>
</evidence>
<organism evidence="10 11">
    <name type="scientific">Zancudomyces culisetae</name>
    <name type="common">Gut fungus</name>
    <name type="synonym">Smittium culisetae</name>
    <dbReference type="NCBI Taxonomy" id="1213189"/>
    <lineage>
        <taxon>Eukaryota</taxon>
        <taxon>Fungi</taxon>
        <taxon>Fungi incertae sedis</taxon>
        <taxon>Zoopagomycota</taxon>
        <taxon>Kickxellomycotina</taxon>
        <taxon>Harpellomycetes</taxon>
        <taxon>Harpellales</taxon>
        <taxon>Legeriomycetaceae</taxon>
        <taxon>Zancudomyces</taxon>
    </lineage>
</organism>
<keyword evidence="2" id="KW-0677">Repeat</keyword>
<keyword evidence="11" id="KW-1185">Reference proteome</keyword>
<dbReference type="GO" id="GO:0036424">
    <property type="term" value="F:L-phosphoserine phosphatase activity"/>
    <property type="evidence" value="ECO:0007669"/>
    <property type="project" value="InterPro"/>
</dbReference>
<evidence type="ECO:0000259" key="9">
    <source>
        <dbReference type="PROSITE" id="PS51382"/>
    </source>
</evidence>
<keyword evidence="4 10" id="KW-0067">ATP-binding</keyword>
<dbReference type="GO" id="GO:0005524">
    <property type="term" value="F:ATP binding"/>
    <property type="evidence" value="ECO:0007669"/>
    <property type="project" value="UniProtKB-KW"/>
</dbReference>
<dbReference type="SUPFAM" id="SSF52540">
    <property type="entry name" value="P-loop containing nucleoside triphosphate hydrolases"/>
    <property type="match status" value="2"/>
</dbReference>
<feature type="coiled-coil region" evidence="7">
    <location>
        <begin position="936"/>
        <end position="1001"/>
    </location>
</feature>
<dbReference type="SMART" id="SM00382">
    <property type="entry name" value="AAA"/>
    <property type="match status" value="2"/>
</dbReference>
<dbReference type="PANTHER" id="PTHR19211:SF117">
    <property type="entry name" value="ATP-BINDING CASSETTE SUB-FAMILY F MEMBER 3"/>
    <property type="match status" value="1"/>
</dbReference>
<dbReference type="SUPFAM" id="SSF56784">
    <property type="entry name" value="HAD-like"/>
    <property type="match status" value="1"/>
</dbReference>
<evidence type="ECO:0000256" key="3">
    <source>
        <dbReference type="ARBA" id="ARBA00022741"/>
    </source>
</evidence>
<dbReference type="Pfam" id="PF00005">
    <property type="entry name" value="ABC_tran"/>
    <property type="match status" value="2"/>
</dbReference>
<dbReference type="InterPro" id="IPR027417">
    <property type="entry name" value="P-loop_NTPase"/>
</dbReference>
<dbReference type="InterPro" id="IPR023214">
    <property type="entry name" value="HAD_sf"/>
</dbReference>
<dbReference type="CDD" id="cd03221">
    <property type="entry name" value="ABCF_EF-3"/>
    <property type="match status" value="2"/>
</dbReference>
<evidence type="ECO:0000256" key="2">
    <source>
        <dbReference type="ARBA" id="ARBA00022737"/>
    </source>
</evidence>
<dbReference type="GO" id="GO:0006564">
    <property type="term" value="P:L-serine biosynthetic process"/>
    <property type="evidence" value="ECO:0007669"/>
    <property type="project" value="InterPro"/>
</dbReference>
<dbReference type="FunFam" id="3.40.50.300:FF:000104">
    <property type="entry name" value="ATP-binding cassette sub-family F member 3"/>
    <property type="match status" value="1"/>
</dbReference>
<evidence type="ECO:0000256" key="6">
    <source>
        <dbReference type="PIRSR" id="PIRSR604469-1"/>
    </source>
</evidence>
<evidence type="ECO:0000256" key="7">
    <source>
        <dbReference type="SAM" id="Coils"/>
    </source>
</evidence>
<dbReference type="InterPro" id="IPR003593">
    <property type="entry name" value="AAA+_ATPase"/>
</dbReference>
<feature type="active site" description="Nucleophile" evidence="6">
    <location>
        <position position="522"/>
    </location>
</feature>
<dbReference type="Proteomes" id="UP000188320">
    <property type="component" value="Unassembled WGS sequence"/>
</dbReference>
<dbReference type="UniPathway" id="UPA00135">
    <property type="reaction ID" value="UER00198"/>
</dbReference>
<gene>
    <name evidence="10" type="ORF">AX774_g4974</name>
</gene>
<evidence type="ECO:0000259" key="8">
    <source>
        <dbReference type="PROSITE" id="PS50893"/>
    </source>
</evidence>
<proteinExistence type="inferred from homology"/>
<comment type="similarity">
    <text evidence="1">Belongs to the HAD-like hydrolase superfamily. SerB family.</text>
</comment>
<feature type="domain" description="SPX" evidence="9">
    <location>
        <begin position="1"/>
        <end position="221"/>
    </location>
</feature>
<evidence type="ECO:0000256" key="4">
    <source>
        <dbReference type="ARBA" id="ARBA00022840"/>
    </source>
</evidence>
<dbReference type="OrthoDB" id="2110130at2759"/>
<feature type="domain" description="ABC transporter" evidence="8">
    <location>
        <begin position="1184"/>
        <end position="1393"/>
    </location>
</feature>
<dbReference type="EMBL" id="LSSK01000866">
    <property type="protein sequence ID" value="OMH81583.1"/>
    <property type="molecule type" value="Genomic_DNA"/>
</dbReference>
<feature type="domain" description="ABC transporter" evidence="8">
    <location>
        <begin position="853"/>
        <end position="1117"/>
    </location>
</feature>
<dbReference type="InterPro" id="IPR017871">
    <property type="entry name" value="ABC_transporter-like_CS"/>
</dbReference>
<name>A0A1R1PKY1_ZANCU</name>
<dbReference type="NCBIfam" id="TIGR01488">
    <property type="entry name" value="HAD-SF-IB"/>
    <property type="match status" value="1"/>
</dbReference>
<dbReference type="Gene3D" id="3.40.50.300">
    <property type="entry name" value="P-loop containing nucleotide triphosphate hydrolases"/>
    <property type="match status" value="2"/>
</dbReference>
<accession>A0A1R1PKY1</accession>
<evidence type="ECO:0000313" key="10">
    <source>
        <dbReference type="EMBL" id="OMH81583.1"/>
    </source>
</evidence>
<keyword evidence="3" id="KW-0547">Nucleotide-binding</keyword>
<dbReference type="PROSITE" id="PS50893">
    <property type="entry name" value="ABC_TRANSPORTER_2"/>
    <property type="match status" value="2"/>
</dbReference>
<dbReference type="Gene3D" id="3.40.50.1000">
    <property type="entry name" value="HAD superfamily/HAD-like"/>
    <property type="match status" value="1"/>
</dbReference>
<dbReference type="Pfam" id="PF12848">
    <property type="entry name" value="ABC_tran_Xtn"/>
    <property type="match status" value="1"/>
</dbReference>
<dbReference type="InterPro" id="IPR003439">
    <property type="entry name" value="ABC_transporter-like_ATP-bd"/>
</dbReference>
<dbReference type="FunFam" id="3.40.50.300:FF:000882">
    <property type="entry name" value="Translation initiation regulator (Gcn20)"/>
    <property type="match status" value="1"/>
</dbReference>
<dbReference type="PANTHER" id="PTHR19211">
    <property type="entry name" value="ATP-BINDING TRANSPORT PROTEIN-RELATED"/>
    <property type="match status" value="1"/>
</dbReference>
<dbReference type="InterPro" id="IPR050611">
    <property type="entry name" value="ABCF"/>
</dbReference>
<keyword evidence="7" id="KW-0175">Coiled coil</keyword>
<protein>
    <recommendedName>
        <fullName evidence="5">O-phosphoserine phosphohydrolase</fullName>
    </recommendedName>
</protein>
<dbReference type="GO" id="GO:0016887">
    <property type="term" value="F:ATP hydrolysis activity"/>
    <property type="evidence" value="ECO:0007669"/>
    <property type="project" value="InterPro"/>
</dbReference>